<gene>
    <name evidence="1" type="ORF">A2619_02670</name>
</gene>
<dbReference type="AlphaFoldDB" id="A0A1F4XAY0"/>
<dbReference type="EMBL" id="MEWG01000005">
    <property type="protein sequence ID" value="OGC78223.1"/>
    <property type="molecule type" value="Genomic_DNA"/>
</dbReference>
<reference evidence="1 2" key="1">
    <citation type="journal article" date="2016" name="Nat. Commun.">
        <title>Thousands of microbial genomes shed light on interconnected biogeochemical processes in an aquifer system.</title>
        <authorList>
            <person name="Anantharaman K."/>
            <person name="Brown C.T."/>
            <person name="Hug L.A."/>
            <person name="Sharon I."/>
            <person name="Castelle C.J."/>
            <person name="Probst A.J."/>
            <person name="Thomas B.C."/>
            <person name="Singh A."/>
            <person name="Wilkins M.J."/>
            <person name="Karaoz U."/>
            <person name="Brodie E.L."/>
            <person name="Williams K.H."/>
            <person name="Hubbard S.S."/>
            <person name="Banfield J.F."/>
        </authorList>
    </citation>
    <scope>NUCLEOTIDE SEQUENCE [LARGE SCALE GENOMIC DNA]</scope>
</reference>
<protein>
    <submittedName>
        <fullName evidence="1">Uncharacterized protein</fullName>
    </submittedName>
</protein>
<accession>A0A1F4XAY0</accession>
<evidence type="ECO:0000313" key="2">
    <source>
        <dbReference type="Proteomes" id="UP000176815"/>
    </source>
</evidence>
<dbReference type="Proteomes" id="UP000176815">
    <property type="component" value="Unassembled WGS sequence"/>
</dbReference>
<organism evidence="1 2">
    <name type="scientific">candidate division WWE3 bacterium RIFOXYD1_FULL_39_9</name>
    <dbReference type="NCBI Taxonomy" id="1802649"/>
    <lineage>
        <taxon>Bacteria</taxon>
        <taxon>Katanobacteria</taxon>
    </lineage>
</organism>
<sequence>MAPNGNYGEDPICSKQSPSVKITIVWGKNSKEFLITLGWQFGIVLDAPEDELYDFMYEQIATKLSEVESQVWLQADFMQIFVTTMCENCGGQVLPLLFDVREMNEVYDEPTGPTILTENGEELPAFIFVTEETVDAYMQVLRNVLYGDNSGEESDKYYSTTGQDIDIMPSTSQVPDELNGFFLMT</sequence>
<comment type="caution">
    <text evidence="1">The sequence shown here is derived from an EMBL/GenBank/DDBJ whole genome shotgun (WGS) entry which is preliminary data.</text>
</comment>
<name>A0A1F4XAY0_UNCKA</name>
<evidence type="ECO:0000313" key="1">
    <source>
        <dbReference type="EMBL" id="OGC78223.1"/>
    </source>
</evidence>
<proteinExistence type="predicted"/>